<proteinExistence type="predicted"/>
<protein>
    <submittedName>
        <fullName evidence="2">Uncharacterized protein</fullName>
    </submittedName>
</protein>
<dbReference type="EnsemblMetazoa" id="GAUT027145-RA">
    <property type="protein sequence ID" value="GAUT027145-PA"/>
    <property type="gene ID" value="GAUT027145"/>
</dbReference>
<evidence type="ECO:0000256" key="1">
    <source>
        <dbReference type="SAM" id="Phobius"/>
    </source>
</evidence>
<dbReference type="AlphaFoldDB" id="A0A1A9V621"/>
<keyword evidence="1" id="KW-0472">Membrane</keyword>
<keyword evidence="1" id="KW-1133">Transmembrane helix</keyword>
<keyword evidence="1" id="KW-0812">Transmembrane</keyword>
<evidence type="ECO:0000313" key="3">
    <source>
        <dbReference type="Proteomes" id="UP000078200"/>
    </source>
</evidence>
<dbReference type="Proteomes" id="UP000078200">
    <property type="component" value="Unassembled WGS sequence"/>
</dbReference>
<dbReference type="VEuPathDB" id="VectorBase:GAUT027145"/>
<name>A0A1A9V621_GLOAU</name>
<evidence type="ECO:0000313" key="2">
    <source>
        <dbReference type="EnsemblMetazoa" id="GAUT027145-PA"/>
    </source>
</evidence>
<keyword evidence="3" id="KW-1185">Reference proteome</keyword>
<sequence>MFLRSSQALYAVKNLGSFDCYYYSSLRISEKMNFSRLTVMYLMPVIEVIMLAFNVCCGSCLSLAFKRIVRQRTLIRNEAKRTKSGKAFIISYVTDRSNMQSIS</sequence>
<reference evidence="2" key="1">
    <citation type="submission" date="2020-05" db="UniProtKB">
        <authorList>
            <consortium name="EnsemblMetazoa"/>
        </authorList>
    </citation>
    <scope>IDENTIFICATION</scope>
    <source>
        <strain evidence="2">TTRI</strain>
    </source>
</reference>
<feature type="transmembrane region" description="Helical" evidence="1">
    <location>
        <begin position="41"/>
        <end position="65"/>
    </location>
</feature>
<organism evidence="2 3">
    <name type="scientific">Glossina austeni</name>
    <name type="common">Savannah tsetse fly</name>
    <dbReference type="NCBI Taxonomy" id="7395"/>
    <lineage>
        <taxon>Eukaryota</taxon>
        <taxon>Metazoa</taxon>
        <taxon>Ecdysozoa</taxon>
        <taxon>Arthropoda</taxon>
        <taxon>Hexapoda</taxon>
        <taxon>Insecta</taxon>
        <taxon>Pterygota</taxon>
        <taxon>Neoptera</taxon>
        <taxon>Endopterygota</taxon>
        <taxon>Diptera</taxon>
        <taxon>Brachycera</taxon>
        <taxon>Muscomorpha</taxon>
        <taxon>Hippoboscoidea</taxon>
        <taxon>Glossinidae</taxon>
        <taxon>Glossina</taxon>
    </lineage>
</organism>
<accession>A0A1A9V621</accession>